<gene>
    <name evidence="3" type="ORF">KIN20_009742</name>
</gene>
<comment type="caution">
    <text evidence="3">The sequence shown here is derived from an EMBL/GenBank/DDBJ whole genome shotgun (WGS) entry which is preliminary data.</text>
</comment>
<name>A0AAD5QLG6_PARTN</name>
<reference evidence="3" key="1">
    <citation type="submission" date="2021-06" db="EMBL/GenBank/DDBJ databases">
        <title>Parelaphostrongylus tenuis whole genome reference sequence.</title>
        <authorList>
            <person name="Garwood T.J."/>
            <person name="Larsen P.A."/>
            <person name="Fountain-Jones N.M."/>
            <person name="Garbe J.R."/>
            <person name="Macchietto M.G."/>
            <person name="Kania S.A."/>
            <person name="Gerhold R.W."/>
            <person name="Richards J.E."/>
            <person name="Wolf T.M."/>
        </authorList>
    </citation>
    <scope>NUCLEOTIDE SEQUENCE</scope>
    <source>
        <strain evidence="3">MNPRO001-30</strain>
        <tissue evidence="3">Meninges</tissue>
    </source>
</reference>
<feature type="compositionally biased region" description="Basic and acidic residues" evidence="2">
    <location>
        <begin position="286"/>
        <end position="304"/>
    </location>
</feature>
<feature type="region of interest" description="Disordered" evidence="2">
    <location>
        <begin position="286"/>
        <end position="315"/>
    </location>
</feature>
<evidence type="ECO:0000256" key="1">
    <source>
        <dbReference type="SAM" id="Coils"/>
    </source>
</evidence>
<feature type="compositionally biased region" description="Polar residues" evidence="2">
    <location>
        <begin position="305"/>
        <end position="314"/>
    </location>
</feature>
<feature type="coiled-coil region" evidence="1">
    <location>
        <begin position="579"/>
        <end position="636"/>
    </location>
</feature>
<evidence type="ECO:0000313" key="4">
    <source>
        <dbReference type="Proteomes" id="UP001196413"/>
    </source>
</evidence>
<feature type="region of interest" description="Disordered" evidence="2">
    <location>
        <begin position="152"/>
        <end position="175"/>
    </location>
</feature>
<feature type="compositionally biased region" description="Polar residues" evidence="2">
    <location>
        <begin position="159"/>
        <end position="168"/>
    </location>
</feature>
<accession>A0AAD5QLG6</accession>
<proteinExistence type="predicted"/>
<sequence length="673" mass="75880">MDDPSQKGRRSSILKLRQGDVTVENTDDVDDEQKQVFKRRVSFHNVKTVQTFDENNLNLLDGSPVKEKIQETMSSDGVLTPGRGHIPSLTHPSKADERENVENTSSMDITMNDSVTGLVPGLCRHEKTRYSTCDMSLGNETFLNMEGDLSPPADDQTEDMSISSNRTTADLPGLTPTVSRTSFEESNCETVFSFYSNSFLSQSYAGFTPSSDFLIAGTDFSYDNLVSTHLYPVHRHLSLCSENKTTTFPPGDNTSLFFKTVLHRNQKEEDVDTFCLKSAQLSDATDFFREEPPKPGSEDMRSSCDRSGQPQTGSRMDISTMDVTITTSQNIQNQVIGETSESCADVDKMAFSVQSVQPEDGNDLVRENIQDSVIRMEEEEIENADTAEKNYSQLYYSTNETHNEVSITKRDISVMPVGSRFQLSSSSKDDSTLSGQSLHETASYLKRMMFNTQSMQVNYVSPANNQPESNRFREEILEELRRKVLEIEASSSSNIDILLPKLQEIHPKKAQALKKMDMRALELDDVDVFHCACLRSEIEWAQFRLEIAQKARSALQQSLANDEPKLQTCREDAQLCCSRDELQRDVEKLQTELADLPSADEIAAIIASHKQAVEEEEDLEDQILDLELKEMRMDAELAIAKNKEYKEIVKKLNDMAKTCLKNRERIRAFTAAN</sequence>
<dbReference type="AlphaFoldDB" id="A0AAD5QLG6"/>
<protein>
    <submittedName>
        <fullName evidence="3">Uncharacterized protein</fullName>
    </submittedName>
</protein>
<keyword evidence="4" id="KW-1185">Reference proteome</keyword>
<organism evidence="3 4">
    <name type="scientific">Parelaphostrongylus tenuis</name>
    <name type="common">Meningeal worm</name>
    <dbReference type="NCBI Taxonomy" id="148309"/>
    <lineage>
        <taxon>Eukaryota</taxon>
        <taxon>Metazoa</taxon>
        <taxon>Ecdysozoa</taxon>
        <taxon>Nematoda</taxon>
        <taxon>Chromadorea</taxon>
        <taxon>Rhabditida</taxon>
        <taxon>Rhabditina</taxon>
        <taxon>Rhabditomorpha</taxon>
        <taxon>Strongyloidea</taxon>
        <taxon>Metastrongylidae</taxon>
        <taxon>Parelaphostrongylus</taxon>
    </lineage>
</organism>
<evidence type="ECO:0000313" key="3">
    <source>
        <dbReference type="EMBL" id="KAJ1353170.1"/>
    </source>
</evidence>
<dbReference type="Proteomes" id="UP001196413">
    <property type="component" value="Unassembled WGS sequence"/>
</dbReference>
<keyword evidence="1" id="KW-0175">Coiled coil</keyword>
<dbReference type="EMBL" id="JAHQIW010001622">
    <property type="protein sequence ID" value="KAJ1353170.1"/>
    <property type="molecule type" value="Genomic_DNA"/>
</dbReference>
<evidence type="ECO:0000256" key="2">
    <source>
        <dbReference type="SAM" id="MobiDB-lite"/>
    </source>
</evidence>
<feature type="region of interest" description="Disordered" evidence="2">
    <location>
        <begin position="75"/>
        <end position="98"/>
    </location>
</feature>